<evidence type="ECO:0000313" key="1">
    <source>
        <dbReference type="EMBL" id="KAJ7782257.1"/>
    </source>
</evidence>
<dbReference type="Proteomes" id="UP001215280">
    <property type="component" value="Unassembled WGS sequence"/>
</dbReference>
<proteinExistence type="predicted"/>
<organism evidence="1 2">
    <name type="scientific">Mycena maculata</name>
    <dbReference type="NCBI Taxonomy" id="230809"/>
    <lineage>
        <taxon>Eukaryota</taxon>
        <taxon>Fungi</taxon>
        <taxon>Dikarya</taxon>
        <taxon>Basidiomycota</taxon>
        <taxon>Agaricomycotina</taxon>
        <taxon>Agaricomycetes</taxon>
        <taxon>Agaricomycetidae</taxon>
        <taxon>Agaricales</taxon>
        <taxon>Marasmiineae</taxon>
        <taxon>Mycenaceae</taxon>
        <taxon>Mycena</taxon>
    </lineage>
</organism>
<gene>
    <name evidence="1" type="ORF">DFH07DRAFT_789971</name>
</gene>
<comment type="caution">
    <text evidence="1">The sequence shown here is derived from an EMBL/GenBank/DDBJ whole genome shotgun (WGS) entry which is preliminary data.</text>
</comment>
<name>A0AAD7KDB1_9AGAR</name>
<accession>A0AAD7KDB1</accession>
<dbReference type="EMBL" id="JARJLG010000003">
    <property type="protein sequence ID" value="KAJ7782257.1"/>
    <property type="molecule type" value="Genomic_DNA"/>
</dbReference>
<protein>
    <submittedName>
        <fullName evidence="1">Uncharacterized protein</fullName>
    </submittedName>
</protein>
<evidence type="ECO:0000313" key="2">
    <source>
        <dbReference type="Proteomes" id="UP001215280"/>
    </source>
</evidence>
<sequence length="217" mass="23879">MTSGGGEDEKPIRMRRMGRPRMAAIAKRVRAYSGEFGVRESMVAYRHVWRTKNPARCQAEADGVVAPPSGVDFGKGGAIERPLSSLSSRLRIDDHRRPEGAHGATQSWMPVRTRVAHLDVQGIQSGASAPVLYRLGGVVASALQSTNRIDLWDALVRRLLWLDTLPVALLPLFFSGEYRAVTTCESSSDLNGVRMAHWRRTSSTERPVKSTAGPRCQ</sequence>
<keyword evidence="2" id="KW-1185">Reference proteome</keyword>
<dbReference type="AlphaFoldDB" id="A0AAD7KDB1"/>
<reference evidence="1" key="1">
    <citation type="submission" date="2023-03" db="EMBL/GenBank/DDBJ databases">
        <title>Massive genome expansion in bonnet fungi (Mycena s.s.) driven by repeated elements and novel gene families across ecological guilds.</title>
        <authorList>
            <consortium name="Lawrence Berkeley National Laboratory"/>
            <person name="Harder C.B."/>
            <person name="Miyauchi S."/>
            <person name="Viragh M."/>
            <person name="Kuo A."/>
            <person name="Thoen E."/>
            <person name="Andreopoulos B."/>
            <person name="Lu D."/>
            <person name="Skrede I."/>
            <person name="Drula E."/>
            <person name="Henrissat B."/>
            <person name="Morin E."/>
            <person name="Kohler A."/>
            <person name="Barry K."/>
            <person name="LaButti K."/>
            <person name="Morin E."/>
            <person name="Salamov A."/>
            <person name="Lipzen A."/>
            <person name="Mereny Z."/>
            <person name="Hegedus B."/>
            <person name="Baldrian P."/>
            <person name="Stursova M."/>
            <person name="Weitz H."/>
            <person name="Taylor A."/>
            <person name="Grigoriev I.V."/>
            <person name="Nagy L.G."/>
            <person name="Martin F."/>
            <person name="Kauserud H."/>
        </authorList>
    </citation>
    <scope>NUCLEOTIDE SEQUENCE</scope>
    <source>
        <strain evidence="1">CBHHK188m</strain>
    </source>
</reference>